<dbReference type="SUPFAM" id="SSF52833">
    <property type="entry name" value="Thioredoxin-like"/>
    <property type="match status" value="1"/>
</dbReference>
<accession>A0A318Z2R8</accession>
<dbReference type="GeneID" id="37077278"/>
<sequence length="237" mass="26796">MDQYPSRDREESDDDALLEALENEDDSTFRAQRIEQLNAEFAAARNNAVQSSAASIATVVEDNLYPTLKTDSRLLNFTTQSHRCVIHFAHPDFARCNTMDEHIRALALQHHEVRFARVDVRDTPFVVEKLKVRVLPCVIGFRDGLAVERLVGFEGLGAGGRDGTDGFSTATLEKRLVWKEILTQTRLKNMSNSSDYSDEDSDDDTSGRQNGRRTIRSGNSRLRRLGDSEDDDDDDWD</sequence>
<dbReference type="EMBL" id="KZ821279">
    <property type="protein sequence ID" value="PYH40664.1"/>
    <property type="molecule type" value="Genomic_DNA"/>
</dbReference>
<dbReference type="STRING" id="1450539.A0A318Z2R8"/>
<dbReference type="PANTHER" id="PTHR21148">
    <property type="entry name" value="THIOREDOXIN DOMAIN-CONTAINING PROTEIN 9"/>
    <property type="match status" value="1"/>
</dbReference>
<name>A0A318Z2R8_9EURO</name>
<dbReference type="InterPro" id="IPR036249">
    <property type="entry name" value="Thioredoxin-like_sf"/>
</dbReference>
<feature type="region of interest" description="Disordered" evidence="1">
    <location>
        <begin position="189"/>
        <end position="237"/>
    </location>
</feature>
<protein>
    <submittedName>
        <fullName evidence="2">Putative NTP binding protein</fullName>
    </submittedName>
</protein>
<dbReference type="OrthoDB" id="10257948at2759"/>
<evidence type="ECO:0000313" key="3">
    <source>
        <dbReference type="Proteomes" id="UP000248349"/>
    </source>
</evidence>
<evidence type="ECO:0000256" key="1">
    <source>
        <dbReference type="SAM" id="MobiDB-lite"/>
    </source>
</evidence>
<dbReference type="CDD" id="cd02989">
    <property type="entry name" value="Phd_like_TxnDC9"/>
    <property type="match status" value="1"/>
</dbReference>
<keyword evidence="3" id="KW-1185">Reference proteome</keyword>
<dbReference type="Gene3D" id="3.40.30.10">
    <property type="entry name" value="Glutaredoxin"/>
    <property type="match status" value="1"/>
</dbReference>
<organism evidence="2 3">
    <name type="scientific">Aspergillus saccharolyticus JOP 1030-1</name>
    <dbReference type="NCBI Taxonomy" id="1450539"/>
    <lineage>
        <taxon>Eukaryota</taxon>
        <taxon>Fungi</taxon>
        <taxon>Dikarya</taxon>
        <taxon>Ascomycota</taxon>
        <taxon>Pezizomycotina</taxon>
        <taxon>Eurotiomycetes</taxon>
        <taxon>Eurotiomycetidae</taxon>
        <taxon>Eurotiales</taxon>
        <taxon>Aspergillaceae</taxon>
        <taxon>Aspergillus</taxon>
        <taxon>Aspergillus subgen. Circumdati</taxon>
    </lineage>
</organism>
<feature type="compositionally biased region" description="Acidic residues" evidence="1">
    <location>
        <begin position="228"/>
        <end position="237"/>
    </location>
</feature>
<reference evidence="2 3" key="1">
    <citation type="submission" date="2016-12" db="EMBL/GenBank/DDBJ databases">
        <title>The genomes of Aspergillus section Nigri reveals drivers in fungal speciation.</title>
        <authorList>
            <consortium name="DOE Joint Genome Institute"/>
            <person name="Vesth T.C."/>
            <person name="Nybo J."/>
            <person name="Theobald S."/>
            <person name="Brandl J."/>
            <person name="Frisvad J.C."/>
            <person name="Nielsen K.F."/>
            <person name="Lyhne E.K."/>
            <person name="Kogle M.E."/>
            <person name="Kuo A."/>
            <person name="Riley R."/>
            <person name="Clum A."/>
            <person name="Nolan M."/>
            <person name="Lipzen A."/>
            <person name="Salamov A."/>
            <person name="Henrissat B."/>
            <person name="Wiebenga A."/>
            <person name="De Vries R.P."/>
            <person name="Grigoriev I.V."/>
            <person name="Mortensen U.H."/>
            <person name="Andersen M.R."/>
            <person name="Baker S.E."/>
        </authorList>
    </citation>
    <scope>NUCLEOTIDE SEQUENCE [LARGE SCALE GENOMIC DNA]</scope>
    <source>
        <strain evidence="2 3">JOP 1030-1</strain>
    </source>
</reference>
<evidence type="ECO:0000313" key="2">
    <source>
        <dbReference type="EMBL" id="PYH40664.1"/>
    </source>
</evidence>
<dbReference type="AlphaFoldDB" id="A0A318Z2R8"/>
<dbReference type="Proteomes" id="UP000248349">
    <property type="component" value="Unassembled WGS sequence"/>
</dbReference>
<dbReference type="RefSeq" id="XP_025426646.1">
    <property type="nucleotide sequence ID" value="XM_025576050.1"/>
</dbReference>
<proteinExistence type="predicted"/>
<gene>
    <name evidence="2" type="ORF">BP01DRAFT_361057</name>
</gene>